<evidence type="ECO:0000256" key="1">
    <source>
        <dbReference type="ARBA" id="ARBA00010088"/>
    </source>
</evidence>
<dbReference type="Gene3D" id="3.40.50.1820">
    <property type="entry name" value="alpha/beta hydrolase"/>
    <property type="match status" value="1"/>
</dbReference>
<dbReference type="InterPro" id="IPR002410">
    <property type="entry name" value="Peptidase_S33"/>
</dbReference>
<evidence type="ECO:0000259" key="3">
    <source>
        <dbReference type="Pfam" id="PF00561"/>
    </source>
</evidence>
<dbReference type="PANTHER" id="PTHR43433">
    <property type="entry name" value="HYDROLASE, ALPHA/BETA FOLD FAMILY PROTEIN"/>
    <property type="match status" value="1"/>
</dbReference>
<dbReference type="InterPro" id="IPR000073">
    <property type="entry name" value="AB_hydrolase_1"/>
</dbReference>
<comment type="similarity">
    <text evidence="1">Belongs to the peptidase S33 family.</text>
</comment>
<dbReference type="STRING" id="1341154.FCR2A7T_21930"/>
<accession>V6S331</accession>
<dbReference type="Proteomes" id="UP000319848">
    <property type="component" value="Unassembled WGS sequence"/>
</dbReference>
<dbReference type="InterPro" id="IPR029058">
    <property type="entry name" value="AB_hydrolase_fold"/>
</dbReference>
<gene>
    <name evidence="4" type="ORF">IP98_00916</name>
</gene>
<sequence length="299" mass="33921">MKQMLLLFLLVSVNVFSQKEKTITSGNSKLHYKTFGSGQPILIINGGPGMNCEGFSYIADEISKFGYQTIIYDQRGTGKSTVEKIDSEHITMDLMVQDMENLRKYLNIEKWTILGHSFGGMLAAYYTSKHPDAVEKIIFSSSGGINMNFTRYAQKRIADNLTKIQKDSVDFYAAKINNGDNSLKTRKLRAKYLANAYVFDKTKAPIIAERLIQANFDINSIVFQNLINTNFDCSDKFKNFKKPVLILQGENDIISIETAQEIKTAFPNSELITIKNCSHYGWLDAKDVYFNAVKRFLKS</sequence>
<dbReference type="PRINTS" id="PR00111">
    <property type="entry name" value="ABHYDROLASE"/>
</dbReference>
<dbReference type="PRINTS" id="PR00793">
    <property type="entry name" value="PROAMNOPTASE"/>
</dbReference>
<keyword evidence="5" id="KW-1185">Reference proteome</keyword>
<comment type="caution">
    <text evidence="4">The sequence shown here is derived from an EMBL/GenBank/DDBJ whole genome shotgun (WGS) entry which is preliminary data.</text>
</comment>
<protein>
    <submittedName>
        <fullName evidence="4">Proline iminopeptidase</fullName>
    </submittedName>
</protein>
<keyword evidence="2" id="KW-0378">Hydrolase</keyword>
<dbReference type="RefSeq" id="WP_023571306.1">
    <property type="nucleotide sequence ID" value="NZ_AVBI01000019.1"/>
</dbReference>
<dbReference type="EMBL" id="VLKQ01000003">
    <property type="protein sequence ID" value="TWI13769.1"/>
    <property type="molecule type" value="Genomic_DNA"/>
</dbReference>
<name>V6S331_9FLAO</name>
<dbReference type="InterPro" id="IPR050471">
    <property type="entry name" value="AB_hydrolase"/>
</dbReference>
<evidence type="ECO:0000256" key="2">
    <source>
        <dbReference type="ARBA" id="ARBA00022801"/>
    </source>
</evidence>
<reference evidence="4 5" key="1">
    <citation type="journal article" date="2015" name="Stand. Genomic Sci.">
        <title>Genomic Encyclopedia of Bacterial and Archaeal Type Strains, Phase III: the genomes of soil and plant-associated and newly described type strains.</title>
        <authorList>
            <person name="Whitman W.B."/>
            <person name="Woyke T."/>
            <person name="Klenk H.P."/>
            <person name="Zhou Y."/>
            <person name="Lilburn T.G."/>
            <person name="Beck B.J."/>
            <person name="De Vos P."/>
            <person name="Vandamme P."/>
            <person name="Eisen J.A."/>
            <person name="Garrity G."/>
            <person name="Hugenholtz P."/>
            <person name="Kyrpides N.C."/>
        </authorList>
    </citation>
    <scope>NUCLEOTIDE SEQUENCE [LARGE SCALE GENOMIC DNA]</scope>
    <source>
        <strain evidence="4 5">CGMCC 1.7270</strain>
    </source>
</reference>
<dbReference type="Pfam" id="PF00561">
    <property type="entry name" value="Abhydrolase_1"/>
    <property type="match status" value="1"/>
</dbReference>
<dbReference type="OrthoDB" id="9780932at2"/>
<dbReference type="SUPFAM" id="SSF53474">
    <property type="entry name" value="alpha/beta-Hydrolases"/>
    <property type="match status" value="1"/>
</dbReference>
<feature type="domain" description="AB hydrolase-1" evidence="3">
    <location>
        <begin position="40"/>
        <end position="283"/>
    </location>
</feature>
<dbReference type="PANTHER" id="PTHR43433:SF1">
    <property type="entry name" value="BLL5160 PROTEIN"/>
    <property type="match status" value="1"/>
</dbReference>
<organism evidence="4 5">
    <name type="scientific">Flavobacterium cauense R2A-7</name>
    <dbReference type="NCBI Taxonomy" id="1341154"/>
    <lineage>
        <taxon>Bacteria</taxon>
        <taxon>Pseudomonadati</taxon>
        <taxon>Bacteroidota</taxon>
        <taxon>Flavobacteriia</taxon>
        <taxon>Flavobacteriales</taxon>
        <taxon>Flavobacteriaceae</taxon>
        <taxon>Flavobacterium</taxon>
    </lineage>
</organism>
<dbReference type="GO" id="GO:0006508">
    <property type="term" value="P:proteolysis"/>
    <property type="evidence" value="ECO:0007669"/>
    <property type="project" value="InterPro"/>
</dbReference>
<proteinExistence type="inferred from homology"/>
<dbReference type="AlphaFoldDB" id="V6S331"/>
<evidence type="ECO:0000313" key="5">
    <source>
        <dbReference type="Proteomes" id="UP000319848"/>
    </source>
</evidence>
<dbReference type="GO" id="GO:0008233">
    <property type="term" value="F:peptidase activity"/>
    <property type="evidence" value="ECO:0007669"/>
    <property type="project" value="InterPro"/>
</dbReference>
<evidence type="ECO:0000313" key="4">
    <source>
        <dbReference type="EMBL" id="TWI13769.1"/>
    </source>
</evidence>